<feature type="region of interest" description="Disordered" evidence="2">
    <location>
        <begin position="292"/>
        <end position="333"/>
    </location>
</feature>
<gene>
    <name evidence="4" type="ORF">M0812_15803</name>
</gene>
<feature type="compositionally biased region" description="Basic and acidic residues" evidence="2">
    <location>
        <begin position="310"/>
        <end position="322"/>
    </location>
</feature>
<accession>A0AAV7ZIW9</accession>
<keyword evidence="1" id="KW-0238">DNA-binding</keyword>
<organism evidence="4 5">
    <name type="scientific">Anaeramoeba flamelloides</name>
    <dbReference type="NCBI Taxonomy" id="1746091"/>
    <lineage>
        <taxon>Eukaryota</taxon>
        <taxon>Metamonada</taxon>
        <taxon>Anaeramoebidae</taxon>
        <taxon>Anaeramoeba</taxon>
    </lineage>
</organism>
<evidence type="ECO:0000256" key="1">
    <source>
        <dbReference type="PROSITE-ProRule" id="PRU00108"/>
    </source>
</evidence>
<reference evidence="4" key="1">
    <citation type="submission" date="2022-08" db="EMBL/GenBank/DDBJ databases">
        <title>Novel sulphate-reducing endosymbionts in the free-living metamonad Anaeramoeba.</title>
        <authorList>
            <person name="Jerlstrom-Hultqvist J."/>
            <person name="Cepicka I."/>
            <person name="Gallot-Lavallee L."/>
            <person name="Salas-Leiva D."/>
            <person name="Curtis B.A."/>
            <person name="Zahonova K."/>
            <person name="Pipaliya S."/>
            <person name="Dacks J."/>
            <person name="Roger A.J."/>
        </authorList>
    </citation>
    <scope>NUCLEOTIDE SEQUENCE</scope>
    <source>
        <strain evidence="4">Busselton2</strain>
    </source>
</reference>
<proteinExistence type="predicted"/>
<comment type="subcellular location">
    <subcellularLocation>
        <location evidence="1">Nucleus</location>
    </subcellularLocation>
</comment>
<dbReference type="AlphaFoldDB" id="A0AAV7ZIW9"/>
<sequence>MFTNPFYFANLSKLETYGDISFEYSAYEKDHALNLTPRQLLIAPTPPNQASNRKLCDQRIQKKELEKENMLEQEKEKEKEKGYEQEKQREQERVNGFNWQPNFYTHQSLSSEKTSTETFFNNYNYFPEFENEGFLSGGTNFVCGLDLDNDLFLKKTVLDQKVPQPNYSTKNSIETDSFMIERNPFEQSNWLAGNQSFSIQFDQPEKIPTYHIFQNSTSHNNAQYQLGEAKSNRKNQNDSSLLLGDFTDLSNNKSDCRLVTNKERSEINKNAKIEKHLLDILTTSYLNEIPGEQSQSVHSSHTNIVVSQRQSDKKIPNNERQKKQTQKKKRDYKNLHKMESLEYIKQKIRVQNKNKNNMRTKNTRRKKCKSKKFILSDEDWEDWDELGEWELSCQKKRARSNRKRERPLATNNKYPNFKKTKSLKKKTTKKKKNSINKIHANEIDWQRRTWQFVFGPKKRLTILKRQRKTRGERLRTSQDAKTIFEKWFNEHINDPAGPYPNQETRQWMSEKTQIPQLQIQRWYGQRRRLQRIHWQNGKAPRPNWI</sequence>
<feature type="DNA-binding region" description="Homeobox" evidence="1">
    <location>
        <begin position="469"/>
        <end position="534"/>
    </location>
</feature>
<keyword evidence="1" id="KW-0371">Homeobox</keyword>
<dbReference type="SMART" id="SM00389">
    <property type="entry name" value="HOX"/>
    <property type="match status" value="1"/>
</dbReference>
<dbReference type="GO" id="GO:0003677">
    <property type="term" value="F:DNA binding"/>
    <property type="evidence" value="ECO:0007669"/>
    <property type="project" value="UniProtKB-UniRule"/>
</dbReference>
<dbReference type="InterPro" id="IPR009057">
    <property type="entry name" value="Homeodomain-like_sf"/>
</dbReference>
<dbReference type="InterPro" id="IPR001356">
    <property type="entry name" value="HD"/>
</dbReference>
<dbReference type="Proteomes" id="UP001146793">
    <property type="component" value="Unassembled WGS sequence"/>
</dbReference>
<comment type="caution">
    <text evidence="4">The sequence shown here is derived from an EMBL/GenBank/DDBJ whole genome shotgun (WGS) entry which is preliminary data.</text>
</comment>
<feature type="domain" description="Homeobox" evidence="3">
    <location>
        <begin position="467"/>
        <end position="533"/>
    </location>
</feature>
<evidence type="ECO:0000313" key="5">
    <source>
        <dbReference type="Proteomes" id="UP001146793"/>
    </source>
</evidence>
<name>A0AAV7ZIW9_9EUKA</name>
<protein>
    <recommendedName>
        <fullName evidence="3">Homeobox domain-containing protein</fullName>
    </recommendedName>
</protein>
<evidence type="ECO:0000256" key="2">
    <source>
        <dbReference type="SAM" id="MobiDB-lite"/>
    </source>
</evidence>
<evidence type="ECO:0000313" key="4">
    <source>
        <dbReference type="EMBL" id="KAJ3439764.1"/>
    </source>
</evidence>
<dbReference type="CDD" id="cd00086">
    <property type="entry name" value="homeodomain"/>
    <property type="match status" value="1"/>
</dbReference>
<dbReference type="GO" id="GO:0005634">
    <property type="term" value="C:nucleus"/>
    <property type="evidence" value="ECO:0007669"/>
    <property type="project" value="UniProtKB-SubCell"/>
</dbReference>
<feature type="region of interest" description="Disordered" evidence="2">
    <location>
        <begin position="69"/>
        <end position="88"/>
    </location>
</feature>
<dbReference type="SUPFAM" id="SSF46689">
    <property type="entry name" value="Homeodomain-like"/>
    <property type="match status" value="1"/>
</dbReference>
<dbReference type="Gene3D" id="1.10.10.60">
    <property type="entry name" value="Homeodomain-like"/>
    <property type="match status" value="1"/>
</dbReference>
<dbReference type="EMBL" id="JANTQA010000032">
    <property type="protein sequence ID" value="KAJ3439764.1"/>
    <property type="molecule type" value="Genomic_DNA"/>
</dbReference>
<feature type="compositionally biased region" description="Polar residues" evidence="2">
    <location>
        <begin position="292"/>
        <end position="309"/>
    </location>
</feature>
<keyword evidence="1" id="KW-0539">Nucleus</keyword>
<evidence type="ECO:0000259" key="3">
    <source>
        <dbReference type="PROSITE" id="PS50071"/>
    </source>
</evidence>
<dbReference type="PROSITE" id="PS50071">
    <property type="entry name" value="HOMEOBOX_2"/>
    <property type="match status" value="1"/>
</dbReference>